<feature type="domain" description="ABC transmembrane type-1" evidence="9">
    <location>
        <begin position="51"/>
        <end position="235"/>
    </location>
</feature>
<dbReference type="SUPFAM" id="SSF161098">
    <property type="entry name" value="MetI-like"/>
    <property type="match status" value="1"/>
</dbReference>
<protein>
    <submittedName>
        <fullName evidence="10">Amino acid ABC transporter permease</fullName>
    </submittedName>
</protein>
<dbReference type="Gene3D" id="1.10.3720.10">
    <property type="entry name" value="MetI-like"/>
    <property type="match status" value="1"/>
</dbReference>
<dbReference type="EMBL" id="JAVKGT010000023">
    <property type="protein sequence ID" value="MDR5712331.1"/>
    <property type="molecule type" value="Genomic_DNA"/>
</dbReference>
<gene>
    <name evidence="10" type="ORF">RH857_09340</name>
</gene>
<sequence>MTLPLTLRTGTIRAAEIDDPTMVDEQEVRESPFWDWGFALDALPEMLLAFLQVTLVVTVLGTIIAAILGLIIAVLITVLPRPLAWIVRWSANFIRMTPIVVQLIFVFWTFLWMDAMTIGIIVFGVHYATYMSEVYRAGIESVPKGQWEATTALSMSAVRTWRKVVIPQALRSTVPSLGNYAISMFKDTPFLIVISVAEMVTVAGQIGAPTFRYTEVYVIAGLIFLAASYPTAVLVNRLEKRLAYAH</sequence>
<keyword evidence="2 8" id="KW-0813">Transport</keyword>
<keyword evidence="3" id="KW-1003">Cell membrane</keyword>
<dbReference type="Pfam" id="PF00528">
    <property type="entry name" value="BPD_transp_1"/>
    <property type="match status" value="1"/>
</dbReference>
<evidence type="ECO:0000256" key="5">
    <source>
        <dbReference type="ARBA" id="ARBA00022970"/>
    </source>
</evidence>
<keyword evidence="4 8" id="KW-0812">Transmembrane</keyword>
<evidence type="ECO:0000313" key="11">
    <source>
        <dbReference type="Proteomes" id="UP001260872"/>
    </source>
</evidence>
<dbReference type="InterPro" id="IPR035906">
    <property type="entry name" value="MetI-like_sf"/>
</dbReference>
<dbReference type="NCBIfam" id="TIGR01726">
    <property type="entry name" value="HEQRo_perm_3TM"/>
    <property type="match status" value="1"/>
</dbReference>
<evidence type="ECO:0000256" key="4">
    <source>
        <dbReference type="ARBA" id="ARBA00022692"/>
    </source>
</evidence>
<dbReference type="InterPro" id="IPR000515">
    <property type="entry name" value="MetI-like"/>
</dbReference>
<keyword evidence="5" id="KW-0029">Amino-acid transport</keyword>
<name>A0ABU1FW14_9MICC</name>
<keyword evidence="6 8" id="KW-1133">Transmembrane helix</keyword>
<keyword evidence="7 8" id="KW-0472">Membrane</keyword>
<evidence type="ECO:0000256" key="6">
    <source>
        <dbReference type="ARBA" id="ARBA00022989"/>
    </source>
</evidence>
<dbReference type="InterPro" id="IPR010065">
    <property type="entry name" value="AA_ABC_transptr_permease_3TM"/>
</dbReference>
<evidence type="ECO:0000256" key="8">
    <source>
        <dbReference type="RuleBase" id="RU363032"/>
    </source>
</evidence>
<evidence type="ECO:0000259" key="9">
    <source>
        <dbReference type="PROSITE" id="PS50928"/>
    </source>
</evidence>
<comment type="caution">
    <text evidence="10">The sequence shown here is derived from an EMBL/GenBank/DDBJ whole genome shotgun (WGS) entry which is preliminary data.</text>
</comment>
<feature type="transmembrane region" description="Helical" evidence="8">
    <location>
        <begin position="216"/>
        <end position="235"/>
    </location>
</feature>
<dbReference type="PROSITE" id="PS50928">
    <property type="entry name" value="ABC_TM1"/>
    <property type="match status" value="1"/>
</dbReference>
<dbReference type="PANTHER" id="PTHR30614:SF0">
    <property type="entry name" value="L-CYSTINE TRANSPORT SYSTEM PERMEASE PROTEIN TCYL"/>
    <property type="match status" value="1"/>
</dbReference>
<dbReference type="InterPro" id="IPR043429">
    <property type="entry name" value="ArtM/GltK/GlnP/TcyL/YhdX-like"/>
</dbReference>
<evidence type="ECO:0000256" key="3">
    <source>
        <dbReference type="ARBA" id="ARBA00022475"/>
    </source>
</evidence>
<evidence type="ECO:0000256" key="1">
    <source>
        <dbReference type="ARBA" id="ARBA00004651"/>
    </source>
</evidence>
<accession>A0ABU1FW14</accession>
<organism evidence="10 11">
    <name type="scientific">Nesterenkonia flava</name>
    <dbReference type="NCBI Taxonomy" id="469799"/>
    <lineage>
        <taxon>Bacteria</taxon>
        <taxon>Bacillati</taxon>
        <taxon>Actinomycetota</taxon>
        <taxon>Actinomycetes</taxon>
        <taxon>Micrococcales</taxon>
        <taxon>Micrococcaceae</taxon>
        <taxon>Nesterenkonia</taxon>
    </lineage>
</organism>
<evidence type="ECO:0000313" key="10">
    <source>
        <dbReference type="EMBL" id="MDR5712331.1"/>
    </source>
</evidence>
<keyword evidence="11" id="KW-1185">Reference proteome</keyword>
<dbReference type="Proteomes" id="UP001260872">
    <property type="component" value="Unassembled WGS sequence"/>
</dbReference>
<proteinExistence type="inferred from homology"/>
<evidence type="ECO:0000256" key="2">
    <source>
        <dbReference type="ARBA" id="ARBA00022448"/>
    </source>
</evidence>
<evidence type="ECO:0000256" key="7">
    <source>
        <dbReference type="ARBA" id="ARBA00023136"/>
    </source>
</evidence>
<comment type="similarity">
    <text evidence="8">Belongs to the binding-protein-dependent transport system permease family.</text>
</comment>
<feature type="transmembrane region" description="Helical" evidence="8">
    <location>
        <begin position="46"/>
        <end position="79"/>
    </location>
</feature>
<reference evidence="11" key="1">
    <citation type="submission" date="2023-07" db="EMBL/GenBank/DDBJ databases">
        <title>Description of three actinobacteria isolated from air of manufacturing shop in a pharmaceutical factory.</title>
        <authorList>
            <person name="Zhang D.-F."/>
        </authorList>
    </citation>
    <scope>NUCLEOTIDE SEQUENCE [LARGE SCALE GENOMIC DNA]</scope>
    <source>
        <strain evidence="11">CCTCC AB 207010</strain>
    </source>
</reference>
<comment type="subcellular location">
    <subcellularLocation>
        <location evidence="1 8">Cell membrane</location>
        <topology evidence="1 8">Multi-pass membrane protein</topology>
    </subcellularLocation>
</comment>
<feature type="transmembrane region" description="Helical" evidence="8">
    <location>
        <begin position="100"/>
        <end position="125"/>
    </location>
</feature>
<dbReference type="CDD" id="cd06261">
    <property type="entry name" value="TM_PBP2"/>
    <property type="match status" value="1"/>
</dbReference>
<dbReference type="PANTHER" id="PTHR30614">
    <property type="entry name" value="MEMBRANE COMPONENT OF AMINO ACID ABC TRANSPORTER"/>
    <property type="match status" value="1"/>
</dbReference>